<organism evidence="2 3">
    <name type="scientific">Paenibacillus taichungensis</name>
    <dbReference type="NCBI Taxonomy" id="484184"/>
    <lineage>
        <taxon>Bacteria</taxon>
        <taxon>Bacillati</taxon>
        <taxon>Bacillota</taxon>
        <taxon>Bacilli</taxon>
        <taxon>Bacillales</taxon>
        <taxon>Paenibacillaceae</taxon>
        <taxon>Paenibacillus</taxon>
    </lineage>
</organism>
<reference evidence="2 3" key="1">
    <citation type="submission" date="2020-05" db="EMBL/GenBank/DDBJ databases">
        <title>Genome Sequencing of Type Strains.</title>
        <authorList>
            <person name="Lemaire J.F."/>
            <person name="Inderbitzin P."/>
            <person name="Gregorio O.A."/>
            <person name="Collins S.B."/>
            <person name="Wespe N."/>
            <person name="Knight-Connoni V."/>
        </authorList>
    </citation>
    <scope>NUCLEOTIDE SEQUENCE [LARGE SCALE GENOMIC DNA]</scope>
    <source>
        <strain evidence="2 3">DSM 19942</strain>
    </source>
</reference>
<keyword evidence="3" id="KW-1185">Reference proteome</keyword>
<dbReference type="RefSeq" id="WP_175383135.1">
    <property type="nucleotide sequence ID" value="NZ_CBCRYD010000003.1"/>
</dbReference>
<protein>
    <submittedName>
        <fullName evidence="2">Uncharacterized protein</fullName>
    </submittedName>
</protein>
<feature type="transmembrane region" description="Helical" evidence="1">
    <location>
        <begin position="71"/>
        <end position="96"/>
    </location>
</feature>
<gene>
    <name evidence="2" type="ORF">HP548_24625</name>
</gene>
<keyword evidence="1" id="KW-0812">Transmembrane</keyword>
<feature type="transmembrane region" description="Helical" evidence="1">
    <location>
        <begin position="42"/>
        <end position="59"/>
    </location>
</feature>
<dbReference type="GeneID" id="97133941"/>
<dbReference type="EMBL" id="JABMCC010000118">
    <property type="protein sequence ID" value="NUU57273.1"/>
    <property type="molecule type" value="Genomic_DNA"/>
</dbReference>
<feature type="transmembrane region" description="Helical" evidence="1">
    <location>
        <begin position="6"/>
        <end position="22"/>
    </location>
</feature>
<sequence>MFYIFITWLVLILLLIILVQGVQKNSKDRDRGGSVSKRWGGWFIGLFVVGSVPLGYALYTELRGGYIGANIGLGLALFFTWGYCAILLCVALVIWGRYGYKQYRKK</sequence>
<accession>A0ABX2MT69</accession>
<proteinExistence type="predicted"/>
<comment type="caution">
    <text evidence="2">The sequence shown here is derived from an EMBL/GenBank/DDBJ whole genome shotgun (WGS) entry which is preliminary data.</text>
</comment>
<evidence type="ECO:0000256" key="1">
    <source>
        <dbReference type="SAM" id="Phobius"/>
    </source>
</evidence>
<evidence type="ECO:0000313" key="3">
    <source>
        <dbReference type="Proteomes" id="UP000577724"/>
    </source>
</evidence>
<evidence type="ECO:0000313" key="2">
    <source>
        <dbReference type="EMBL" id="NUU57273.1"/>
    </source>
</evidence>
<keyword evidence="1" id="KW-0472">Membrane</keyword>
<dbReference type="Proteomes" id="UP000577724">
    <property type="component" value="Unassembled WGS sequence"/>
</dbReference>
<name>A0ABX2MT69_9BACL</name>
<keyword evidence="1" id="KW-1133">Transmembrane helix</keyword>